<proteinExistence type="predicted"/>
<name>A0ABU4JBE1_9BACI</name>
<organism evidence="2 3">
    <name type="scientific">Priestia flexa</name>
    <dbReference type="NCBI Taxonomy" id="86664"/>
    <lineage>
        <taxon>Bacteria</taxon>
        <taxon>Bacillati</taxon>
        <taxon>Bacillota</taxon>
        <taxon>Bacilli</taxon>
        <taxon>Bacillales</taxon>
        <taxon>Bacillaceae</taxon>
        <taxon>Priestia</taxon>
    </lineage>
</organism>
<dbReference type="Proteomes" id="UP001284771">
    <property type="component" value="Unassembled WGS sequence"/>
</dbReference>
<evidence type="ECO:0000313" key="2">
    <source>
        <dbReference type="EMBL" id="MDW8518318.1"/>
    </source>
</evidence>
<dbReference type="EMBL" id="JAWUZT010000093">
    <property type="protein sequence ID" value="MDW8518318.1"/>
    <property type="molecule type" value="Genomic_DNA"/>
</dbReference>
<dbReference type="RefSeq" id="WP_152545186.1">
    <property type="nucleotide sequence ID" value="NZ_CANLXW010000049.1"/>
</dbReference>
<keyword evidence="1" id="KW-0812">Transmembrane</keyword>
<protein>
    <submittedName>
        <fullName evidence="2">Stressosome-associated protein Prli42</fullName>
    </submittedName>
</protein>
<evidence type="ECO:0000313" key="3">
    <source>
        <dbReference type="Proteomes" id="UP001284771"/>
    </source>
</evidence>
<dbReference type="InterPro" id="IPR049722">
    <property type="entry name" value="Prli42-like"/>
</dbReference>
<dbReference type="NCBIfam" id="NF033880">
    <property type="entry name" value="Prli42"/>
    <property type="match status" value="1"/>
</dbReference>
<comment type="caution">
    <text evidence="2">The sequence shown here is derived from an EMBL/GenBank/DDBJ whole genome shotgun (WGS) entry which is preliminary data.</text>
</comment>
<accession>A0ABU4JBE1</accession>
<feature type="transmembrane region" description="Helical" evidence="1">
    <location>
        <begin position="9"/>
        <end position="30"/>
    </location>
</feature>
<gene>
    <name evidence="2" type="primary">prli42</name>
    <name evidence="2" type="ORF">RIB56_19605</name>
</gene>
<keyword evidence="1" id="KW-1133">Transmembrane helix</keyword>
<keyword evidence="1" id="KW-0472">Membrane</keyword>
<evidence type="ECO:0000256" key="1">
    <source>
        <dbReference type="SAM" id="Phobius"/>
    </source>
</evidence>
<keyword evidence="3" id="KW-1185">Reference proteome</keyword>
<sequence>MSNKKWQKIVVYLMLGTMIITTVLAGITMWL</sequence>
<reference evidence="3" key="1">
    <citation type="submission" date="2023-07" db="EMBL/GenBank/DDBJ databases">
        <title>Draft genomic sequences of Priestia flexa CCM isolated from the soil of an abandoned mine contaminated by free cyanide in the high Andean zone of Tacna, Peru.</title>
        <authorList>
            <person name="Caceda Quiroz C.J."/>
            <person name="Maraza Chooque G.J."/>
            <person name="Fora Quispe G.L."/>
            <person name="Carpio Mamani M."/>
        </authorList>
    </citation>
    <scope>NUCLEOTIDE SEQUENCE [LARGE SCALE GENOMIC DNA]</scope>
    <source>
        <strain evidence="3">CCM</strain>
    </source>
</reference>